<feature type="transmembrane region" description="Helical" evidence="24">
    <location>
        <begin position="459"/>
        <end position="480"/>
    </location>
</feature>
<dbReference type="Pfam" id="PF00027">
    <property type="entry name" value="cNMP_binding"/>
    <property type="match status" value="1"/>
</dbReference>
<dbReference type="InterPro" id="IPR014710">
    <property type="entry name" value="RmlC-like_jellyroll"/>
</dbReference>
<evidence type="ECO:0000256" key="17">
    <source>
        <dbReference type="ARBA" id="ARBA00023149"/>
    </source>
</evidence>
<evidence type="ECO:0000256" key="5">
    <source>
        <dbReference type="ARBA" id="ARBA00022475"/>
    </source>
</evidence>
<feature type="region of interest" description="Disordered" evidence="23">
    <location>
        <begin position="1096"/>
        <end position="1132"/>
    </location>
</feature>
<dbReference type="GO" id="GO:0030425">
    <property type="term" value="C:dendrite"/>
    <property type="evidence" value="ECO:0007669"/>
    <property type="project" value="TreeGrafter"/>
</dbReference>
<feature type="region of interest" description="Disordered" evidence="23">
    <location>
        <begin position="115"/>
        <end position="146"/>
    </location>
</feature>
<evidence type="ECO:0000256" key="1">
    <source>
        <dbReference type="ARBA" id="ARBA00004651"/>
    </source>
</evidence>
<feature type="transmembrane region" description="Helical" evidence="24">
    <location>
        <begin position="428"/>
        <end position="447"/>
    </location>
</feature>
<comment type="similarity">
    <text evidence="2">Belongs to the potassium channel HCN family.</text>
</comment>
<dbReference type="GO" id="GO:0030424">
    <property type="term" value="C:axon"/>
    <property type="evidence" value="ECO:0007669"/>
    <property type="project" value="TreeGrafter"/>
</dbReference>
<dbReference type="FunFam" id="1.10.287.70:FF:000031">
    <property type="entry name" value="Potassium/sodium hyperpolarization-activated cyclic nucleotide-gated channel 1, putative"/>
    <property type="match status" value="1"/>
</dbReference>
<evidence type="ECO:0000256" key="21">
    <source>
        <dbReference type="ARBA" id="ARBA00034430"/>
    </source>
</evidence>
<dbReference type="InterPro" id="IPR000595">
    <property type="entry name" value="cNMP-bd_dom"/>
</dbReference>
<feature type="transmembrane region" description="Helical" evidence="24">
    <location>
        <begin position="256"/>
        <end position="275"/>
    </location>
</feature>
<comment type="catalytic activity">
    <reaction evidence="21">
        <text>K(+)(in) = K(+)(out)</text>
        <dbReference type="Rhea" id="RHEA:29463"/>
        <dbReference type="ChEBI" id="CHEBI:29103"/>
    </reaction>
</comment>
<gene>
    <name evidence="26" type="primary">HCN4</name>
</gene>
<organism evidence="26 27">
    <name type="scientific">Nothobranchius furzeri</name>
    <name type="common">Turquoise killifish</name>
    <dbReference type="NCBI Taxonomy" id="105023"/>
    <lineage>
        <taxon>Eukaryota</taxon>
        <taxon>Metazoa</taxon>
        <taxon>Chordata</taxon>
        <taxon>Craniata</taxon>
        <taxon>Vertebrata</taxon>
        <taxon>Euteleostomi</taxon>
        <taxon>Actinopterygii</taxon>
        <taxon>Neopterygii</taxon>
        <taxon>Teleostei</taxon>
        <taxon>Neoteleostei</taxon>
        <taxon>Acanthomorphata</taxon>
        <taxon>Ovalentaria</taxon>
        <taxon>Atherinomorphae</taxon>
        <taxon>Cyprinodontiformes</taxon>
        <taxon>Nothobranchiidae</taxon>
        <taxon>Nothobranchius</taxon>
    </lineage>
</organism>
<keyword evidence="13 24" id="KW-1133">Transmembrane helix</keyword>
<feature type="compositionally biased region" description="Low complexity" evidence="23">
    <location>
        <begin position="1151"/>
        <end position="1160"/>
    </location>
</feature>
<evidence type="ECO:0000256" key="16">
    <source>
        <dbReference type="ARBA" id="ARBA00023136"/>
    </source>
</evidence>
<evidence type="ECO:0000256" key="8">
    <source>
        <dbReference type="ARBA" id="ARBA00022692"/>
    </source>
</evidence>
<dbReference type="PROSITE" id="PS50042">
    <property type="entry name" value="CNMP_BINDING_3"/>
    <property type="match status" value="1"/>
</dbReference>
<evidence type="ECO:0000256" key="4">
    <source>
        <dbReference type="ARBA" id="ARBA00022461"/>
    </source>
</evidence>
<feature type="compositionally biased region" description="Low complexity" evidence="23">
    <location>
        <begin position="1283"/>
        <end position="1301"/>
    </location>
</feature>
<evidence type="ECO:0000256" key="15">
    <source>
        <dbReference type="ARBA" id="ARBA00023065"/>
    </source>
</evidence>
<keyword evidence="19" id="KW-1071">Ligand-gated ion channel</keyword>
<keyword evidence="11" id="KW-0851">Voltage-gated channel</keyword>
<evidence type="ECO:0000256" key="10">
    <source>
        <dbReference type="ARBA" id="ARBA00022826"/>
    </source>
</evidence>
<dbReference type="GO" id="GO:0098855">
    <property type="term" value="C:HCN channel complex"/>
    <property type="evidence" value="ECO:0007669"/>
    <property type="project" value="TreeGrafter"/>
</dbReference>
<keyword evidence="10" id="KW-0631">Potassium channel</keyword>
<keyword evidence="7" id="KW-0116">cAMP-binding</keyword>
<feature type="compositionally biased region" description="Low complexity" evidence="23">
    <location>
        <begin position="135"/>
        <end position="146"/>
    </location>
</feature>
<dbReference type="InterPro" id="IPR003938">
    <property type="entry name" value="K_chnl_volt-dep_EAG/ELK/ERG"/>
</dbReference>
<dbReference type="InterPro" id="IPR005821">
    <property type="entry name" value="Ion_trans_dom"/>
</dbReference>
<dbReference type="FunFam" id="2.60.120.10:FF:000007">
    <property type="entry name" value="Putative potassium/sodium hyperpolarization-activated cyclic nucleotide-gated channel 2"/>
    <property type="match status" value="1"/>
</dbReference>
<dbReference type="OMA" id="FRAQHMT"/>
<dbReference type="Proteomes" id="UP000694548">
    <property type="component" value="Chromosome sgr07"/>
</dbReference>
<dbReference type="Ensembl" id="ENSNFUT00015018511.1">
    <property type="protein sequence ID" value="ENSNFUP00015017696.1"/>
    <property type="gene ID" value="ENSNFUG00015008444.1"/>
</dbReference>
<keyword evidence="14" id="KW-0915">Sodium</keyword>
<feature type="compositionally biased region" description="Low complexity" evidence="23">
    <location>
        <begin position="868"/>
        <end position="882"/>
    </location>
</feature>
<keyword evidence="18" id="KW-0739">Sodium transport</keyword>
<feature type="compositionally biased region" description="Polar residues" evidence="23">
    <location>
        <begin position="1169"/>
        <end position="1212"/>
    </location>
</feature>
<evidence type="ECO:0000256" key="7">
    <source>
        <dbReference type="ARBA" id="ARBA00022566"/>
    </source>
</evidence>
<dbReference type="Gene3D" id="1.10.287.70">
    <property type="match status" value="1"/>
</dbReference>
<keyword evidence="27" id="KW-1185">Reference proteome</keyword>
<feature type="region of interest" description="Disordered" evidence="23">
    <location>
        <begin position="1151"/>
        <end position="1212"/>
    </location>
</feature>
<feature type="region of interest" description="Disordered" evidence="23">
    <location>
        <begin position="1"/>
        <end position="57"/>
    </location>
</feature>
<dbReference type="GO" id="GO:0005272">
    <property type="term" value="F:sodium channel activity"/>
    <property type="evidence" value="ECO:0007669"/>
    <property type="project" value="UniProtKB-KW"/>
</dbReference>
<evidence type="ECO:0000256" key="13">
    <source>
        <dbReference type="ARBA" id="ARBA00022989"/>
    </source>
</evidence>
<keyword evidence="9" id="KW-0547">Nucleotide-binding</keyword>
<feature type="compositionally biased region" description="Polar residues" evidence="23">
    <location>
        <begin position="1403"/>
        <end position="1416"/>
    </location>
</feature>
<sequence>MDRLQSSMRKRLYSLPQHIGQKTSIMGDGEDADKDTRRKSIRMKPLPSPTSGVSCKGISETKSGECVIMETDIGRPMKTSSNGDCRRFRGSLSSITSRHVHDSDSAEARRLITEGDVTPSEESPPGAIADDQPEQGVQGASGGAQANAPEQQAGFIKLEGIDQILPDDERLYQAGFIHRQLGAMLQPGVNKFSLRMFGSEKAVEREQERVKSAGFWIIHPYSDFRFYWDLTMLLLMVGNLIIIPVGITFFKDEHTPPWIVFNVVSDTFFLMDLVLNFRTGIVKEDNTEIILDPQQIKIKYLRSWFVVDFISSIPVDYIFLIVETRIDSDFYKTARALRIVRFTKILSLLRLLRLSRLIRYIHQWEEIFHMTYDLASAMVRIVNLIGMMLLLCHWDGCLQFLVPMLQDFPADCWVSKNKMVNDTWGQQYSYALFKAMSHMLCIGYGMYPPVGMTDVWLTILSMIVGATCYAMFVGHATALIQSLDSSRRQYQEKYKQVEQYMSFHKLPADMRQRIHDYYEHRYQGKMFDEESILGELNEPLREEIINFNCRKLVASMPLFANADPNFVTSMLTKLKFEVFQPGDYIIREGTIGKKMYFIQHGVVSVLTKGNKETKLSDGSYFGEICLLTRGRRTASVRADTYCRLYSLSVDNFNEVLEEYPMMRRAFETVALDRLDRIGKKNSVLQHKVQHDLSSGVLNYQENEIIQQIVQHDRDMATCAHLMQNAPPQTPPSPTPVIWAPLIQAPLQAAAATTSVAIALTHHPHLPPTLFRPPVSVLGSIKDPPTRLRKFQSFVPPPTAPGSSGDSPSSTPSKLRSGVDMPLLAAFRAQHMTSGSGTAGTSQHVSANASQSGPNGNGSGSSEGGICAFPFGPHSSSGSPSSSTVQLHPQLQHQHSFQSSTPPLSSLFHQGSATGSTGSGLSGSAVGACGGAMGWSPGGAVGGSVEGATGGDTTWAGEDFTIGVMDVTPRGHYGLKGNTDGSAQGVSGESVGGLSGSGVAVPCSLIQDKARRSIGVTSRGSIERSSRGSLGGTLGESLVLATTGGPLGRIGDGLLGSVSDVASGGTFGGLADDTVVENSGRLLGRLSGGSAISHVGGGSSELGESVHGGHFGKGVGNVGSQKAGSTTSHGGSPGGFTAGLCSIGSLSTSSSSLMSSQNLHPSHQKPQMAPVQQFSGGSRTTSGISLFQPSTQSSPSCSKGPHSKQSAGGSPSSLSHFSLAGLQSGCLPHQMSVEKSALASLAQYGSANASPCLTPVACSPTIQSPLAGRTFHYSEPSSVTGSHSSLFMSQSPLLPQLPSQPQTTGTDSPLRPFSEDLKFLSSSHPSLPQEVTQALGPQTTCSSVEYYPSPFSSPSFLPKPCSSVPGHMTPPIPDSPGHPHQTQSPKASPALPPQRGSGAFLSDLETQTARSKLPSNL</sequence>
<dbReference type="GO" id="GO:0003254">
    <property type="term" value="P:regulation of membrane depolarization"/>
    <property type="evidence" value="ECO:0007669"/>
    <property type="project" value="TreeGrafter"/>
</dbReference>
<evidence type="ECO:0000256" key="3">
    <source>
        <dbReference type="ARBA" id="ARBA00022448"/>
    </source>
</evidence>
<feature type="compositionally biased region" description="Polar residues" evidence="23">
    <location>
        <begin position="883"/>
        <end position="908"/>
    </location>
</feature>
<evidence type="ECO:0000256" key="11">
    <source>
        <dbReference type="ARBA" id="ARBA00022882"/>
    </source>
</evidence>
<keyword evidence="20" id="KW-0407">Ion channel</keyword>
<evidence type="ECO:0000256" key="19">
    <source>
        <dbReference type="ARBA" id="ARBA00023286"/>
    </source>
</evidence>
<accession>A0A8C6LBJ8</accession>
<dbReference type="GeneTree" id="ENSGT00940000154743"/>
<proteinExistence type="inferred from homology"/>
<evidence type="ECO:0000256" key="14">
    <source>
        <dbReference type="ARBA" id="ARBA00023053"/>
    </source>
</evidence>
<evidence type="ECO:0000256" key="18">
    <source>
        <dbReference type="ARBA" id="ARBA00023201"/>
    </source>
</evidence>
<dbReference type="GO" id="GO:0030552">
    <property type="term" value="F:cAMP binding"/>
    <property type="evidence" value="ECO:0007669"/>
    <property type="project" value="UniProtKB-KW"/>
</dbReference>
<reference evidence="26" key="2">
    <citation type="submission" date="2025-08" db="UniProtKB">
        <authorList>
            <consortium name="Ensembl"/>
        </authorList>
    </citation>
    <scope>IDENTIFICATION</scope>
</reference>
<evidence type="ECO:0000256" key="9">
    <source>
        <dbReference type="ARBA" id="ARBA00022741"/>
    </source>
</evidence>
<feature type="region of interest" description="Disordered" evidence="23">
    <location>
        <begin position="787"/>
        <end position="816"/>
    </location>
</feature>
<keyword evidence="15" id="KW-0406">Ion transport</keyword>
<keyword evidence="12" id="KW-0630">Potassium</keyword>
<reference evidence="26" key="3">
    <citation type="submission" date="2025-09" db="UniProtKB">
        <authorList>
            <consortium name="Ensembl"/>
        </authorList>
    </citation>
    <scope>IDENTIFICATION</scope>
</reference>
<dbReference type="PROSITE" id="PS00888">
    <property type="entry name" value="CNMP_BINDING_1"/>
    <property type="match status" value="1"/>
</dbReference>
<dbReference type="KEGG" id="nfu:107381269"/>
<evidence type="ECO:0000256" key="6">
    <source>
        <dbReference type="ARBA" id="ARBA00022538"/>
    </source>
</evidence>
<dbReference type="PRINTS" id="PR01463">
    <property type="entry name" value="EAGCHANLFMLY"/>
</dbReference>
<dbReference type="InterPro" id="IPR013621">
    <property type="entry name" value="Ion_trans_N"/>
</dbReference>
<dbReference type="SUPFAM" id="SSF81324">
    <property type="entry name" value="Voltage-gated potassium channels"/>
    <property type="match status" value="1"/>
</dbReference>
<keyword evidence="5" id="KW-1003">Cell membrane</keyword>
<evidence type="ECO:0000256" key="24">
    <source>
        <dbReference type="SAM" id="Phobius"/>
    </source>
</evidence>
<dbReference type="InterPro" id="IPR018490">
    <property type="entry name" value="cNMP-bd_dom_sf"/>
</dbReference>
<keyword evidence="3" id="KW-0813">Transport</keyword>
<evidence type="ECO:0000256" key="20">
    <source>
        <dbReference type="ARBA" id="ARBA00023303"/>
    </source>
</evidence>
<dbReference type="Pfam" id="PF00520">
    <property type="entry name" value="Ion_trans"/>
    <property type="match status" value="1"/>
</dbReference>
<evidence type="ECO:0000313" key="26">
    <source>
        <dbReference type="Ensembl" id="ENSNFUP00015017696.1"/>
    </source>
</evidence>
<feature type="domain" description="Cyclic nucleotide-binding" evidence="25">
    <location>
        <begin position="558"/>
        <end position="673"/>
    </location>
</feature>
<feature type="transmembrane region" description="Helical" evidence="24">
    <location>
        <begin position="226"/>
        <end position="250"/>
    </location>
</feature>
<feature type="region of interest" description="Disordered" evidence="23">
    <location>
        <begin position="832"/>
        <end position="920"/>
    </location>
</feature>
<evidence type="ECO:0000313" key="27">
    <source>
        <dbReference type="Proteomes" id="UP000694548"/>
    </source>
</evidence>
<evidence type="ECO:0000256" key="23">
    <source>
        <dbReference type="SAM" id="MobiDB-lite"/>
    </source>
</evidence>
<dbReference type="SMART" id="SM00100">
    <property type="entry name" value="cNMP"/>
    <property type="match status" value="1"/>
</dbReference>
<keyword evidence="6" id="KW-0633">Potassium transport</keyword>
<evidence type="ECO:0000256" key="2">
    <source>
        <dbReference type="ARBA" id="ARBA00006305"/>
    </source>
</evidence>
<dbReference type="InterPro" id="IPR051413">
    <property type="entry name" value="K/Na_HCN_channel"/>
</dbReference>
<dbReference type="FunFam" id="1.10.287.630:FF:000002">
    <property type="entry name" value="Potassium/sodium hyperpolarization-activated cyclic nucleotide-gated channel 4"/>
    <property type="match status" value="1"/>
</dbReference>
<reference evidence="26" key="1">
    <citation type="submission" date="2014-08" db="EMBL/GenBank/DDBJ databases">
        <authorList>
            <person name="Senf B."/>
            <person name="Petzold A."/>
            <person name="Downie B.R."/>
            <person name="Koch P."/>
            <person name="Platzer M."/>
        </authorList>
    </citation>
    <scope>NUCLEOTIDE SEQUENCE [LARGE SCALE GENOMIC DNA]</scope>
    <source>
        <strain evidence="26">GRZ</strain>
    </source>
</reference>
<comment type="catalytic activity">
    <reaction evidence="22">
        <text>Na(+)(in) = Na(+)(out)</text>
        <dbReference type="Rhea" id="RHEA:34963"/>
        <dbReference type="ChEBI" id="CHEBI:29101"/>
    </reaction>
</comment>
<feature type="compositionally biased region" description="Polar residues" evidence="23">
    <location>
        <begin position="832"/>
        <end position="844"/>
    </location>
</feature>
<protein>
    <submittedName>
        <fullName evidence="26">Hyperpolarization activated cyclic nucleotide gated potassium channel 4</fullName>
    </submittedName>
</protein>
<keyword evidence="16 24" id="KW-0472">Membrane</keyword>
<evidence type="ECO:0000256" key="12">
    <source>
        <dbReference type="ARBA" id="ARBA00022958"/>
    </source>
</evidence>
<evidence type="ECO:0000256" key="22">
    <source>
        <dbReference type="ARBA" id="ARBA00036239"/>
    </source>
</evidence>
<dbReference type="Pfam" id="PF08412">
    <property type="entry name" value="Ion_trans_N"/>
    <property type="match status" value="1"/>
</dbReference>
<dbReference type="CDD" id="cd00038">
    <property type="entry name" value="CAP_ED"/>
    <property type="match status" value="1"/>
</dbReference>
<evidence type="ECO:0000259" key="25">
    <source>
        <dbReference type="PROSITE" id="PS50042"/>
    </source>
</evidence>
<dbReference type="Gene3D" id="1.10.287.630">
    <property type="entry name" value="Helix hairpin bin"/>
    <property type="match status" value="1"/>
</dbReference>
<name>A0A8C6LBJ8_NOTFU</name>
<keyword evidence="8 24" id="KW-0812">Transmembrane</keyword>
<feature type="region of interest" description="Disordered" evidence="23">
    <location>
        <begin position="1354"/>
        <end position="1416"/>
    </location>
</feature>
<feature type="compositionally biased region" description="Low complexity" evidence="23">
    <location>
        <begin position="800"/>
        <end position="812"/>
    </location>
</feature>
<dbReference type="Gene3D" id="2.60.120.10">
    <property type="entry name" value="Jelly Rolls"/>
    <property type="match status" value="1"/>
</dbReference>
<dbReference type="GO" id="GO:0005249">
    <property type="term" value="F:voltage-gated potassium channel activity"/>
    <property type="evidence" value="ECO:0007669"/>
    <property type="project" value="InterPro"/>
</dbReference>
<dbReference type="PANTHER" id="PTHR45689">
    <property type="entry name" value="I[[H]] CHANNEL, ISOFORM E"/>
    <property type="match status" value="1"/>
</dbReference>
<dbReference type="SUPFAM" id="SSF51206">
    <property type="entry name" value="cAMP-binding domain-like"/>
    <property type="match status" value="1"/>
</dbReference>
<comment type="subcellular location">
    <subcellularLocation>
        <location evidence="1">Cell membrane</location>
        <topology evidence="1">Multi-pass membrane protein</topology>
    </subcellularLocation>
</comment>
<dbReference type="PANTHER" id="PTHR45689:SF4">
    <property type="entry name" value="POTASSIUM_SODIUM HYPERPOLARIZATION-ACTIVATED CYCLIC NUCLEOTIDE-GATED CHANNEL 4"/>
    <property type="match status" value="1"/>
</dbReference>
<dbReference type="InterPro" id="IPR018488">
    <property type="entry name" value="cNMP-bd_CS"/>
</dbReference>
<keyword evidence="4" id="KW-0894">Sodium channel</keyword>
<keyword evidence="17" id="KW-0114">cAMP</keyword>
<feature type="region of interest" description="Disordered" evidence="23">
    <location>
        <begin position="1281"/>
        <end position="1322"/>
    </location>
</feature>